<keyword evidence="1" id="KW-0547">Nucleotide-binding</keyword>
<dbReference type="PANTHER" id="PTHR16305">
    <property type="entry name" value="TESTICULAR SOLUBLE ADENYLYL CYCLASE"/>
    <property type="match status" value="1"/>
</dbReference>
<comment type="caution">
    <text evidence="5">The sequence shown here is derived from an EMBL/GenBank/DDBJ whole genome shotgun (WGS) entry which is preliminary data.</text>
</comment>
<evidence type="ECO:0000313" key="6">
    <source>
        <dbReference type="Proteomes" id="UP000599383"/>
    </source>
</evidence>
<dbReference type="SMART" id="SM00454">
    <property type="entry name" value="SAM"/>
    <property type="match status" value="1"/>
</dbReference>
<dbReference type="SUPFAM" id="SSF48452">
    <property type="entry name" value="TPR-like"/>
    <property type="match status" value="2"/>
</dbReference>
<dbReference type="Gene3D" id="3.40.50.300">
    <property type="entry name" value="P-loop containing nucleotide triphosphate hydrolases"/>
    <property type="match status" value="1"/>
</dbReference>
<dbReference type="InterPro" id="IPR001054">
    <property type="entry name" value="A/G_cyclase"/>
</dbReference>
<gene>
    <name evidence="5" type="ORF">GS617_18380</name>
</gene>
<dbReference type="SUPFAM" id="SSF55073">
    <property type="entry name" value="Nucleotide cyclase"/>
    <property type="match status" value="1"/>
</dbReference>
<dbReference type="Pfam" id="PF13191">
    <property type="entry name" value="AAA_16"/>
    <property type="match status" value="1"/>
</dbReference>
<feature type="domain" description="SAM" evidence="3">
    <location>
        <begin position="15"/>
        <end position="59"/>
    </location>
</feature>
<dbReference type="Pfam" id="PF00211">
    <property type="entry name" value="Guanylate_cyc"/>
    <property type="match status" value="1"/>
</dbReference>
<keyword evidence="2" id="KW-0067">ATP-binding</keyword>
<accession>A0ABX1WFZ9</accession>
<dbReference type="Proteomes" id="UP000599383">
    <property type="component" value="Unassembled WGS sequence"/>
</dbReference>
<dbReference type="SUPFAM" id="SSF47769">
    <property type="entry name" value="SAM/Pointed domain"/>
    <property type="match status" value="1"/>
</dbReference>
<dbReference type="Pfam" id="PF00536">
    <property type="entry name" value="SAM_1"/>
    <property type="match status" value="1"/>
</dbReference>
<proteinExistence type="predicted"/>
<dbReference type="InterPro" id="IPR027417">
    <property type="entry name" value="P-loop_NTPase"/>
</dbReference>
<dbReference type="InterPro" id="IPR041664">
    <property type="entry name" value="AAA_16"/>
</dbReference>
<dbReference type="PROSITE" id="PS50125">
    <property type="entry name" value="GUANYLATE_CYCLASE_2"/>
    <property type="match status" value="1"/>
</dbReference>
<name>A0ABX1WFZ9_9RHOB</name>
<keyword evidence="6" id="KW-1185">Reference proteome</keyword>
<evidence type="ECO:0000256" key="1">
    <source>
        <dbReference type="ARBA" id="ARBA00022741"/>
    </source>
</evidence>
<evidence type="ECO:0000259" key="4">
    <source>
        <dbReference type="PROSITE" id="PS50125"/>
    </source>
</evidence>
<evidence type="ECO:0000259" key="3">
    <source>
        <dbReference type="PROSITE" id="PS50105"/>
    </source>
</evidence>
<dbReference type="Gene3D" id="3.30.70.1230">
    <property type="entry name" value="Nucleotide cyclase"/>
    <property type="match status" value="1"/>
</dbReference>
<dbReference type="InterPro" id="IPR013761">
    <property type="entry name" value="SAM/pointed_sf"/>
</dbReference>
<feature type="domain" description="Guanylate cyclase" evidence="4">
    <location>
        <begin position="98"/>
        <end position="225"/>
    </location>
</feature>
<dbReference type="InterPro" id="IPR029787">
    <property type="entry name" value="Nucleotide_cyclase"/>
</dbReference>
<dbReference type="PROSITE" id="PS50105">
    <property type="entry name" value="SAM_DOMAIN"/>
    <property type="match status" value="1"/>
</dbReference>
<dbReference type="SUPFAM" id="SSF52540">
    <property type="entry name" value="P-loop containing nucleoside triphosphate hydrolases"/>
    <property type="match status" value="1"/>
</dbReference>
<dbReference type="CDD" id="cd09487">
    <property type="entry name" value="SAM_superfamily"/>
    <property type="match status" value="1"/>
</dbReference>
<evidence type="ECO:0000256" key="2">
    <source>
        <dbReference type="ARBA" id="ARBA00022840"/>
    </source>
</evidence>
<evidence type="ECO:0000313" key="5">
    <source>
        <dbReference type="EMBL" id="NOD32239.1"/>
    </source>
</evidence>
<dbReference type="Gene3D" id="1.25.40.10">
    <property type="entry name" value="Tetratricopeptide repeat domain"/>
    <property type="match status" value="1"/>
</dbReference>
<dbReference type="InterPro" id="IPR001660">
    <property type="entry name" value="SAM"/>
</dbReference>
<dbReference type="PANTHER" id="PTHR16305:SF28">
    <property type="entry name" value="GUANYLATE CYCLASE DOMAIN-CONTAINING PROTEIN"/>
    <property type="match status" value="1"/>
</dbReference>
<protein>
    <submittedName>
        <fullName evidence="5">AAA family ATPase</fullName>
    </submittedName>
</protein>
<dbReference type="EMBL" id="WVQY01000009">
    <property type="protein sequence ID" value="NOD32239.1"/>
    <property type="molecule type" value="Genomic_DNA"/>
</dbReference>
<dbReference type="CDD" id="cd07302">
    <property type="entry name" value="CHD"/>
    <property type="match status" value="1"/>
</dbReference>
<organism evidence="5 6">
    <name type="scientific">Ruegeria atlantica</name>
    <dbReference type="NCBI Taxonomy" id="81569"/>
    <lineage>
        <taxon>Bacteria</taxon>
        <taxon>Pseudomonadati</taxon>
        <taxon>Pseudomonadota</taxon>
        <taxon>Alphaproteobacteria</taxon>
        <taxon>Rhodobacterales</taxon>
        <taxon>Roseobacteraceae</taxon>
        <taxon>Ruegeria</taxon>
    </lineage>
</organism>
<sequence>MGNAWIGLVAAMHGGQMADIDEWLIRNGLSKYVDAFSRHEVELGDLPELSDDDLVTIGLPLGPRRRFLKAIRDETGQPAGSHRTHQEPNIIAERRQLTVMFIDLVGSTAISQKLDPEDLAEVLRLFKETCAAAVAAFDGHIASYYGDGIMVFFGFPHAHEDDPERAIHAGLRIVREIPEIRTHAHLEVRIGIATGLVVVGDLRGEKMFEDGTAMGETPNLAARLQSMADPGTMIVAPTTRELAGDAFEYVRRGTFQLKGFAKEVEAWQVTGTRQTLSRFLAADDARMSSLVGRAQEHETLQSKWRLARQGQGQVVLVSGEAGIGKSRLIEELRRTIPDAKHRQLRFQCSPFHDASALYPIIRQLENAAELRAGDSADEKLNKIHGVLGDPSEGSLKLAAALLSVPFEDRLGPLDLTPEQIMKQTLDMLVNHVIGLAQETPTLLLFEDAHWIDPTTKTLLDQLVTRIEDARLLMVMSYRTGFDPDWPQSHNLMHVALQQLDFAQVKEIVNDVAKGKTVPDEVHRLIAARSNGVPLFVEEVTKDLLESDLLTERADAYTIDRSTPSPTVPKTLHDALMARLDRLSSAKEVAQIGAVIGPQFSYPMIASVSRFDERALRSGLDLLVDAGIVIVSDSEPEETFSYRHALIRDTAYNSLLKRERRTLHARVVQALNSASLRENSAGPEILAHHYTMADMPDEAIEHWYLAGQRAVERSAGIEAATQLGRALALLEQQEDSVDRDRMETKIQTLRAGVLRSTAGIAADETGAVYARIRDLCNRLGETEQLFPVLNGLYAYHLVRGEYDLAKDVAAQLLDLSKLTDETHHIMIAHRAMGAVLLHIGQQDAAYAHLRQALRLYDPQQHGRLAYVYGTDHAAITSCFLSMTVWLRGEPDRALEIQHQAISAAQKLNHAHSLAQTLTYLCMLHLLRREPEQVYDVAARLEELATKHTFPFMTLTANVWRCWADAQIKPDPETIRAMRDASEAWWASGAGNYKPVFLTALAEASLKANDPKAAQRLLDEAREQQVLTNEAWAQPETDRIQALVRSMDTAADDLFTEALETAREQQARMFELRTAVDYVQTCDRFGCSPASPPDLGKILAMIVGGAQTRDVARAMSLLNQSKVS</sequence>
<dbReference type="SMART" id="SM00044">
    <property type="entry name" value="CYCc"/>
    <property type="match status" value="1"/>
</dbReference>
<dbReference type="InterPro" id="IPR011990">
    <property type="entry name" value="TPR-like_helical_dom_sf"/>
</dbReference>
<dbReference type="Gene3D" id="1.10.150.50">
    <property type="entry name" value="Transcription Factor, Ets-1"/>
    <property type="match status" value="1"/>
</dbReference>
<reference evidence="5 6" key="1">
    <citation type="submission" date="2019-12" db="EMBL/GenBank/DDBJ databases">
        <title>Ruegeria JWLKs population differentiation of coral mucus and skeleton niches.</title>
        <authorList>
            <person name="Luo D."/>
        </authorList>
    </citation>
    <scope>NUCLEOTIDE SEQUENCE [LARGE SCALE GENOMIC DNA]</scope>
    <source>
        <strain evidence="5 6">HKCCD6238</strain>
    </source>
</reference>